<reference evidence="5 6" key="1">
    <citation type="journal article" date="2016" name="Int. J. Syst. Evol. Microbiol.">
        <title>Panacibacter ginsenosidivorans gen. nov., sp. nov., with ginsenoside converting activity isolated from soil of a ginseng field.</title>
        <authorList>
            <person name="Siddiqi M.Z."/>
            <person name="Muhammad Shafi S."/>
            <person name="Choi K.D."/>
            <person name="Im W.T."/>
        </authorList>
    </citation>
    <scope>NUCLEOTIDE SEQUENCE [LARGE SCALE GENOMIC DNA]</scope>
    <source>
        <strain evidence="5 6">Gsoil1550</strain>
    </source>
</reference>
<evidence type="ECO:0000313" key="6">
    <source>
        <dbReference type="Proteomes" id="UP000321533"/>
    </source>
</evidence>
<accession>A0A5B8VCR4</accession>
<dbReference type="Gene3D" id="3.10.180.10">
    <property type="entry name" value="2,3-Dihydroxybiphenyl 1,2-Dioxygenase, domain 1"/>
    <property type="match status" value="1"/>
</dbReference>
<evidence type="ECO:0000256" key="1">
    <source>
        <dbReference type="ARBA" id="ARBA00011051"/>
    </source>
</evidence>
<sequence length="137" mass="16155">MKMQKTIPALPVQSIKQSCEYYTNKLGFRIRHQEETFAIAVRDDIEIHLWQACDKSWKWRSIFLALRPIWTGAESFIAGTASCRIQVHGINELYEEYKRQGVLHSPDTVVQDQYWGHREFPAVDNHRNLLTFYEEIA</sequence>
<evidence type="ECO:0000256" key="3">
    <source>
        <dbReference type="ARBA" id="ARBA00023251"/>
    </source>
</evidence>
<dbReference type="GO" id="GO:0046677">
    <property type="term" value="P:response to antibiotic"/>
    <property type="evidence" value="ECO:0007669"/>
    <property type="project" value="UniProtKB-KW"/>
</dbReference>
<gene>
    <name evidence="5" type="ORF">FRZ67_18810</name>
</gene>
<dbReference type="InterPro" id="IPR004360">
    <property type="entry name" value="Glyas_Fos-R_dOase_dom"/>
</dbReference>
<dbReference type="RefSeq" id="WP_147192126.1">
    <property type="nucleotide sequence ID" value="NZ_CP042435.1"/>
</dbReference>
<evidence type="ECO:0000256" key="2">
    <source>
        <dbReference type="ARBA" id="ARBA00021572"/>
    </source>
</evidence>
<proteinExistence type="inferred from homology"/>
<name>A0A5B8VCR4_9BACT</name>
<keyword evidence="6" id="KW-1185">Reference proteome</keyword>
<dbReference type="OrthoDB" id="66829at2"/>
<feature type="domain" description="VOC" evidence="4">
    <location>
        <begin position="2"/>
        <end position="135"/>
    </location>
</feature>
<evidence type="ECO:0000313" key="5">
    <source>
        <dbReference type="EMBL" id="QEC69260.1"/>
    </source>
</evidence>
<dbReference type="InterPro" id="IPR029068">
    <property type="entry name" value="Glyas_Bleomycin-R_OHBP_Dase"/>
</dbReference>
<keyword evidence="3" id="KW-0046">Antibiotic resistance</keyword>
<dbReference type="Pfam" id="PF00903">
    <property type="entry name" value="Glyoxalase"/>
    <property type="match status" value="1"/>
</dbReference>
<dbReference type="AlphaFoldDB" id="A0A5B8VCR4"/>
<dbReference type="PRINTS" id="PR00311">
    <property type="entry name" value="BLEOMYCINRST"/>
</dbReference>
<dbReference type="InterPro" id="IPR000335">
    <property type="entry name" value="Bleomycin-R"/>
</dbReference>
<dbReference type="SUPFAM" id="SSF54593">
    <property type="entry name" value="Glyoxalase/Bleomycin resistance protein/Dihydroxybiphenyl dioxygenase"/>
    <property type="match status" value="1"/>
</dbReference>
<comment type="similarity">
    <text evidence="1">Belongs to the bleomycin resistance protein family.</text>
</comment>
<dbReference type="KEGG" id="pgin:FRZ67_18810"/>
<dbReference type="EMBL" id="CP042435">
    <property type="protein sequence ID" value="QEC69260.1"/>
    <property type="molecule type" value="Genomic_DNA"/>
</dbReference>
<dbReference type="PROSITE" id="PS51819">
    <property type="entry name" value="VOC"/>
    <property type="match status" value="1"/>
</dbReference>
<protein>
    <recommendedName>
        <fullName evidence="2">Bleomycin resistance protein</fullName>
    </recommendedName>
</protein>
<organism evidence="5 6">
    <name type="scientific">Panacibacter ginsenosidivorans</name>
    <dbReference type="NCBI Taxonomy" id="1813871"/>
    <lineage>
        <taxon>Bacteria</taxon>
        <taxon>Pseudomonadati</taxon>
        <taxon>Bacteroidota</taxon>
        <taxon>Chitinophagia</taxon>
        <taxon>Chitinophagales</taxon>
        <taxon>Chitinophagaceae</taxon>
        <taxon>Panacibacter</taxon>
    </lineage>
</organism>
<dbReference type="InterPro" id="IPR037523">
    <property type="entry name" value="VOC_core"/>
</dbReference>
<dbReference type="Proteomes" id="UP000321533">
    <property type="component" value="Chromosome"/>
</dbReference>
<evidence type="ECO:0000259" key="4">
    <source>
        <dbReference type="PROSITE" id="PS51819"/>
    </source>
</evidence>